<dbReference type="EMBL" id="BARV01007692">
    <property type="protein sequence ID" value="GAI11416.1"/>
    <property type="molecule type" value="Genomic_DNA"/>
</dbReference>
<protein>
    <submittedName>
        <fullName evidence="1">Uncharacterized protein</fullName>
    </submittedName>
</protein>
<evidence type="ECO:0000313" key="1">
    <source>
        <dbReference type="EMBL" id="GAI11416.1"/>
    </source>
</evidence>
<proteinExistence type="predicted"/>
<sequence length="60" mass="7185">EMLWSGGALPEWDQETVEILTRHWQQANLIEQEIFDLYEVLEGDPTARFEEILNLILERR</sequence>
<name>X1M013_9ZZZZ</name>
<organism evidence="1">
    <name type="scientific">marine sediment metagenome</name>
    <dbReference type="NCBI Taxonomy" id="412755"/>
    <lineage>
        <taxon>unclassified sequences</taxon>
        <taxon>metagenomes</taxon>
        <taxon>ecological metagenomes</taxon>
    </lineage>
</organism>
<dbReference type="AlphaFoldDB" id="X1M013"/>
<accession>X1M013</accession>
<gene>
    <name evidence="1" type="ORF">S06H3_15617</name>
</gene>
<reference evidence="1" key="1">
    <citation type="journal article" date="2014" name="Front. Microbiol.">
        <title>High frequency of phylogenetically diverse reductive dehalogenase-homologous genes in deep subseafloor sedimentary metagenomes.</title>
        <authorList>
            <person name="Kawai M."/>
            <person name="Futagami T."/>
            <person name="Toyoda A."/>
            <person name="Takaki Y."/>
            <person name="Nishi S."/>
            <person name="Hori S."/>
            <person name="Arai W."/>
            <person name="Tsubouchi T."/>
            <person name="Morono Y."/>
            <person name="Uchiyama I."/>
            <person name="Ito T."/>
            <person name="Fujiyama A."/>
            <person name="Inagaki F."/>
            <person name="Takami H."/>
        </authorList>
    </citation>
    <scope>NUCLEOTIDE SEQUENCE</scope>
    <source>
        <strain evidence="1">Expedition CK06-06</strain>
    </source>
</reference>
<comment type="caution">
    <text evidence="1">The sequence shown here is derived from an EMBL/GenBank/DDBJ whole genome shotgun (WGS) entry which is preliminary data.</text>
</comment>
<feature type="non-terminal residue" evidence="1">
    <location>
        <position position="1"/>
    </location>
</feature>